<feature type="region of interest" description="Disordered" evidence="1">
    <location>
        <begin position="1"/>
        <end position="43"/>
    </location>
</feature>
<feature type="compositionally biased region" description="Polar residues" evidence="1">
    <location>
        <begin position="93"/>
        <end position="103"/>
    </location>
</feature>
<keyword evidence="2" id="KW-0812">Transmembrane</keyword>
<feature type="compositionally biased region" description="Low complexity" evidence="1">
    <location>
        <begin position="1"/>
        <end position="10"/>
    </location>
</feature>
<reference evidence="3 4" key="1">
    <citation type="journal article" date="2021" name="Sci. Rep.">
        <title>Phenotypic and genomic hallmarks of a novel, potentially pathogenic rapidly growing Mycobacterium species related to the Mycobacterium fortuitum complex.</title>
        <authorList>
            <person name="Gharbi R."/>
            <person name="Khanna V."/>
            <person name="Frigui W."/>
            <person name="Mhenni B."/>
            <person name="Brosch R."/>
            <person name="Mardassi H."/>
        </authorList>
    </citation>
    <scope>NUCLEOTIDE SEQUENCE [LARGE SCALE GENOMIC DNA]</scope>
    <source>
        <strain evidence="3 4">TNTM28</strain>
    </source>
</reference>
<protein>
    <submittedName>
        <fullName evidence="3">Uncharacterized protein</fullName>
    </submittedName>
</protein>
<accession>A0ABS6KH91</accession>
<dbReference type="Proteomes" id="UP000812982">
    <property type="component" value="Unassembled WGS sequence"/>
</dbReference>
<sequence length="377" mass="40119">MTQPPNGWGNQPPPPPHGGWQPPPGQQPPPEWGPPQQPYPGPPPKKCGALKWVLGGIALLAIVAITAVVSISFSSRDNDGSNSAGTNTASASDSEFASTSDTGPITIITDDPSCAPWRPIQDTLADSAKNGWPQRDPSIAASAWTPDQRRQHQEVGQAMRAAADQTERLIKLTTHRVMRQLYEQFVAFTRAYADAIPTYTPPDDALARAANTSGAVLGSICQSIRFGSAAARAPLAPEASAPEHVAPVIDSASPTPFITGPDPLCHDWKTAVDEFSADTEAWRDIPADIPAGQWSPAQKAISAAVVPVMRDSADSLERLGQRTENTTFQDFAVLAAQYRHAFAEAIPTYTVADNHLYEAGWRTTGFILAACEAAGSN</sequence>
<feature type="compositionally biased region" description="Pro residues" evidence="1">
    <location>
        <begin position="11"/>
        <end position="43"/>
    </location>
</feature>
<keyword evidence="2" id="KW-1133">Transmembrane helix</keyword>
<keyword evidence="4" id="KW-1185">Reference proteome</keyword>
<gene>
    <name evidence="3" type="ORF">FR943_03610</name>
</gene>
<feature type="compositionally biased region" description="Low complexity" evidence="1">
    <location>
        <begin position="75"/>
        <end position="92"/>
    </location>
</feature>
<evidence type="ECO:0000313" key="3">
    <source>
        <dbReference type="EMBL" id="MBU9762939.1"/>
    </source>
</evidence>
<dbReference type="EMBL" id="VOMB01000004">
    <property type="protein sequence ID" value="MBU9762939.1"/>
    <property type="molecule type" value="Genomic_DNA"/>
</dbReference>
<evidence type="ECO:0000256" key="2">
    <source>
        <dbReference type="SAM" id="Phobius"/>
    </source>
</evidence>
<name>A0ABS6KH91_9MYCO</name>
<keyword evidence="2" id="KW-0472">Membrane</keyword>
<feature type="transmembrane region" description="Helical" evidence="2">
    <location>
        <begin position="52"/>
        <end position="73"/>
    </location>
</feature>
<evidence type="ECO:0000313" key="4">
    <source>
        <dbReference type="Proteomes" id="UP000812982"/>
    </source>
</evidence>
<feature type="region of interest" description="Disordered" evidence="1">
    <location>
        <begin position="75"/>
        <end position="156"/>
    </location>
</feature>
<comment type="caution">
    <text evidence="3">The sequence shown here is derived from an EMBL/GenBank/DDBJ whole genome shotgun (WGS) entry which is preliminary data.</text>
</comment>
<proteinExistence type="predicted"/>
<organism evidence="3 4">
    <name type="scientific">[Mycobacterium] fortunisiensis</name>
    <dbReference type="NCBI Taxonomy" id="2600579"/>
    <lineage>
        <taxon>Bacteria</taxon>
        <taxon>Bacillati</taxon>
        <taxon>Actinomycetota</taxon>
        <taxon>Actinomycetes</taxon>
        <taxon>Mycobacteriales</taxon>
        <taxon>Mycobacteriaceae</taxon>
        <taxon>Mycolicibacterium</taxon>
    </lineage>
</organism>
<evidence type="ECO:0000256" key="1">
    <source>
        <dbReference type="SAM" id="MobiDB-lite"/>
    </source>
</evidence>